<organism evidence="1 2">
    <name type="scientific">Myotis davidii</name>
    <name type="common">David's myotis</name>
    <dbReference type="NCBI Taxonomy" id="225400"/>
    <lineage>
        <taxon>Eukaryota</taxon>
        <taxon>Metazoa</taxon>
        <taxon>Chordata</taxon>
        <taxon>Craniata</taxon>
        <taxon>Vertebrata</taxon>
        <taxon>Euteleostomi</taxon>
        <taxon>Mammalia</taxon>
        <taxon>Eutheria</taxon>
        <taxon>Laurasiatheria</taxon>
        <taxon>Chiroptera</taxon>
        <taxon>Yangochiroptera</taxon>
        <taxon>Vespertilionidae</taxon>
        <taxon>Myotis</taxon>
    </lineage>
</organism>
<name>L5MA72_MYODS</name>
<dbReference type="EMBL" id="KB102468">
    <property type="protein sequence ID" value="ELK35281.1"/>
    <property type="molecule type" value="Genomic_DNA"/>
</dbReference>
<dbReference type="AlphaFoldDB" id="L5MA72"/>
<sequence>MLCRPYRRPHNGSAYTAELSLFLQPLRLQFLLYNARWSDWPDATTEVAGGAVAPEPPPHCSHSILGRATRWSRPRMREAFLSLFQRPRPSLSSLHWEQICPFRVPLTSNRAGLAPSWMTRCGRARGSWRKSCQSAHFTCPDSALINALFLPSCPLRVITTPRVSPPISALSSHPYPVPSLP</sequence>
<reference evidence="2" key="1">
    <citation type="journal article" date="2013" name="Science">
        <title>Comparative analysis of bat genomes provides insight into the evolution of flight and immunity.</title>
        <authorList>
            <person name="Zhang G."/>
            <person name="Cowled C."/>
            <person name="Shi Z."/>
            <person name="Huang Z."/>
            <person name="Bishop-Lilly K.A."/>
            <person name="Fang X."/>
            <person name="Wynne J.W."/>
            <person name="Xiong Z."/>
            <person name="Baker M.L."/>
            <person name="Zhao W."/>
            <person name="Tachedjian M."/>
            <person name="Zhu Y."/>
            <person name="Zhou P."/>
            <person name="Jiang X."/>
            <person name="Ng J."/>
            <person name="Yang L."/>
            <person name="Wu L."/>
            <person name="Xiao J."/>
            <person name="Feng Y."/>
            <person name="Chen Y."/>
            <person name="Sun X."/>
            <person name="Zhang Y."/>
            <person name="Marsh G.A."/>
            <person name="Crameri G."/>
            <person name="Broder C.C."/>
            <person name="Frey K.G."/>
            <person name="Wang L.F."/>
            <person name="Wang J."/>
        </authorList>
    </citation>
    <scope>NUCLEOTIDE SEQUENCE [LARGE SCALE GENOMIC DNA]</scope>
</reference>
<accession>L5MA72</accession>
<proteinExistence type="predicted"/>
<protein>
    <submittedName>
        <fullName evidence="1">Uncharacterized protein</fullName>
    </submittedName>
</protein>
<gene>
    <name evidence="1" type="ORF">MDA_GLEAN10015437</name>
</gene>
<dbReference type="Proteomes" id="UP000010556">
    <property type="component" value="Unassembled WGS sequence"/>
</dbReference>
<keyword evidence="2" id="KW-1185">Reference proteome</keyword>
<evidence type="ECO:0000313" key="2">
    <source>
        <dbReference type="Proteomes" id="UP000010556"/>
    </source>
</evidence>
<evidence type="ECO:0000313" key="1">
    <source>
        <dbReference type="EMBL" id="ELK35281.1"/>
    </source>
</evidence>